<dbReference type="Gene3D" id="1.20.1050.60">
    <property type="entry name" value="alpha-1,2-mannosidase"/>
    <property type="match status" value="1"/>
</dbReference>
<organism evidence="7 8">
    <name type="scientific">Candidatus Pseudobacter hemicellulosilyticus</name>
    <dbReference type="NCBI Taxonomy" id="3121375"/>
    <lineage>
        <taxon>Bacteria</taxon>
        <taxon>Pseudomonadati</taxon>
        <taxon>Bacteroidota</taxon>
        <taxon>Chitinophagia</taxon>
        <taxon>Chitinophagales</taxon>
        <taxon>Chitinophagaceae</taxon>
        <taxon>Pseudobacter</taxon>
    </lineage>
</organism>
<dbReference type="EMBL" id="CP119311">
    <property type="protein sequence ID" value="WEK34096.1"/>
    <property type="molecule type" value="Genomic_DNA"/>
</dbReference>
<comment type="cofactor">
    <cofactor evidence="1">
        <name>Ca(2+)</name>
        <dbReference type="ChEBI" id="CHEBI:29108"/>
    </cofactor>
</comment>
<dbReference type="Gene3D" id="1.20.1610.10">
    <property type="entry name" value="alpha-1,2-mannosidases domains"/>
    <property type="match status" value="1"/>
</dbReference>
<feature type="chain" id="PRO_5042541285" evidence="4">
    <location>
        <begin position="23"/>
        <end position="761"/>
    </location>
</feature>
<dbReference type="GO" id="GO:0006516">
    <property type="term" value="P:glycoprotein catabolic process"/>
    <property type="evidence" value="ECO:0007669"/>
    <property type="project" value="TreeGrafter"/>
</dbReference>
<dbReference type="FunFam" id="1.20.1050.60:FF:000001">
    <property type="entry name" value="Putative alpha-1,2-mannosidase"/>
    <property type="match status" value="1"/>
</dbReference>
<evidence type="ECO:0000313" key="7">
    <source>
        <dbReference type="EMBL" id="WEK34096.1"/>
    </source>
</evidence>
<sequence length="761" mass="85655">MNQLPVAKWLCCLLFISCIGNAAVAQQTNLVQYVNTLQGTDSKYELSWGNTYPTTALLYGMHTWAAQTGKNGEGWKYQYSVNSIRGFQQAHQCSPWVSDYGVFSLMPVMGELVLDENKRASTFSHANETARPHYYAVQFDNGIRTELSPTERGAHLRFSFPKGKPAFLVLDGYTKQSEVTILPGERRIIGWINNQRFAPGSFKNYFVIEFDQPFTAYGIWENKANTHVPGQTNAHGDGVGAYLQFKPGVKVQARVASSYISPEQALLTWNRELGSHKTLEQTKTAAAAAWNQLLGRVLVEGGTEEQKATFYSCLFRANLFSRQFFEYDASGNPHYWSPYDAKVHAGYMYTDNGFWDTFRSQFPLTNILHPTMQGRYMQALLDAQQQCGWLPAWSFPGETGGMLGNHAISLLTDAWVKGIRSFNPDSALKAYANESMNKGPWGGANGRAGWKPYWQLGFVPYPESEGSTAQTLEYAYDDFCAWQLARMTGNKFYEQIFARTMYNYRNVYDSTVGFMRGRRNDGSWTPDFDPYVWGGPYTEGNAWHYTWSVFHDVQGMINLMGGDKAFTTKIDSVFTIPNTVKYGSYGGMIHEMQEMVLAGMGQYAHGNQPIQHMIYLYSYAGQPWKTQYHVRQVMDRLYNATEKGFPGDEDQGGMSSWYVLSALGIYSVCPGTDQYVLGSPVFPKATITMENGKKFVIEAKQNSKENVYIQSASLNGSSHTKNYISYSDLYNGGHLLLQMGNQPATGRGINKADRPFSLTQP</sequence>
<comment type="subunit">
    <text evidence="2">Monomer.</text>
</comment>
<dbReference type="InterPro" id="IPR005887">
    <property type="entry name" value="GH92_a_mannosidase_put"/>
</dbReference>
<keyword evidence="4" id="KW-0732">Signal</keyword>
<feature type="signal peptide" evidence="4">
    <location>
        <begin position="1"/>
        <end position="22"/>
    </location>
</feature>
<feature type="domain" description="Glycosyl hydrolase family 92 N-terminal" evidence="6">
    <location>
        <begin position="33"/>
        <end position="258"/>
    </location>
</feature>
<dbReference type="Proteomes" id="UP001220610">
    <property type="component" value="Chromosome"/>
</dbReference>
<keyword evidence="7" id="KW-0378">Hydrolase</keyword>
<evidence type="ECO:0000256" key="4">
    <source>
        <dbReference type="SAM" id="SignalP"/>
    </source>
</evidence>
<dbReference type="Pfam" id="PF17678">
    <property type="entry name" value="Glyco_hydro_92N"/>
    <property type="match status" value="1"/>
</dbReference>
<evidence type="ECO:0000259" key="5">
    <source>
        <dbReference type="Pfam" id="PF07971"/>
    </source>
</evidence>
<dbReference type="InterPro" id="IPR050883">
    <property type="entry name" value="PNGase"/>
</dbReference>
<feature type="domain" description="Glycosyl hydrolase family 92" evidence="5">
    <location>
        <begin position="264"/>
        <end position="741"/>
    </location>
</feature>
<reference evidence="7" key="1">
    <citation type="submission" date="2023-03" db="EMBL/GenBank/DDBJ databases">
        <title>Andean soil-derived lignocellulolytic bacterial consortium as a source of novel taxa and putative plastic-active enzymes.</title>
        <authorList>
            <person name="Diaz-Garcia L."/>
            <person name="Chuvochina M."/>
            <person name="Feuerriegel G."/>
            <person name="Bunk B."/>
            <person name="Sproer C."/>
            <person name="Streit W.R."/>
            <person name="Rodriguez L.M."/>
            <person name="Overmann J."/>
            <person name="Jimenez D.J."/>
        </authorList>
    </citation>
    <scope>NUCLEOTIDE SEQUENCE</scope>
    <source>
        <strain evidence="7">MAG 7</strain>
    </source>
</reference>
<dbReference type="NCBIfam" id="TIGR01180">
    <property type="entry name" value="aman2_put"/>
    <property type="match status" value="1"/>
</dbReference>
<dbReference type="Pfam" id="PF07971">
    <property type="entry name" value="Glyco_hydro_92"/>
    <property type="match status" value="1"/>
</dbReference>
<dbReference type="InterPro" id="IPR012939">
    <property type="entry name" value="Glyco_hydro_92"/>
</dbReference>
<dbReference type="Gene3D" id="3.30.2080.10">
    <property type="entry name" value="GH92 mannosidase domain"/>
    <property type="match status" value="1"/>
</dbReference>
<dbReference type="InterPro" id="IPR008928">
    <property type="entry name" value="6-hairpin_glycosidase_sf"/>
</dbReference>
<dbReference type="FunFam" id="1.20.1610.10:FF:000001">
    <property type="entry name" value="Putative alpha-1,2-mannosidase"/>
    <property type="match status" value="1"/>
</dbReference>
<dbReference type="InterPro" id="IPR014718">
    <property type="entry name" value="GH-type_carb-bd"/>
</dbReference>
<proteinExistence type="predicted"/>
<keyword evidence="3" id="KW-0106">Calcium</keyword>
<dbReference type="GO" id="GO:0005829">
    <property type="term" value="C:cytosol"/>
    <property type="evidence" value="ECO:0007669"/>
    <property type="project" value="TreeGrafter"/>
</dbReference>
<evidence type="ECO:0000313" key="8">
    <source>
        <dbReference type="Proteomes" id="UP001220610"/>
    </source>
</evidence>
<dbReference type="InterPro" id="IPR041371">
    <property type="entry name" value="GH92_N"/>
</dbReference>
<gene>
    <name evidence="7" type="ORF">P0Y53_16535</name>
</gene>
<dbReference type="AlphaFoldDB" id="A0AAJ5WNS2"/>
<dbReference type="SUPFAM" id="SSF48208">
    <property type="entry name" value="Six-hairpin glycosidases"/>
    <property type="match status" value="1"/>
</dbReference>
<evidence type="ECO:0000256" key="1">
    <source>
        <dbReference type="ARBA" id="ARBA00001913"/>
    </source>
</evidence>
<evidence type="ECO:0000259" key="6">
    <source>
        <dbReference type="Pfam" id="PF17678"/>
    </source>
</evidence>
<dbReference type="Gene3D" id="2.70.98.10">
    <property type="match status" value="1"/>
</dbReference>
<evidence type="ECO:0000256" key="3">
    <source>
        <dbReference type="ARBA" id="ARBA00022837"/>
    </source>
</evidence>
<dbReference type="PANTHER" id="PTHR12143:SF43">
    <property type="entry name" value="PUTATIVE-RELATED"/>
    <property type="match status" value="1"/>
</dbReference>
<evidence type="ECO:0000256" key="2">
    <source>
        <dbReference type="ARBA" id="ARBA00011245"/>
    </source>
</evidence>
<dbReference type="FunFam" id="3.30.2080.10:FF:000001">
    <property type="entry name" value="Alpha-1,2-mannosidase subfamily"/>
    <property type="match status" value="1"/>
</dbReference>
<dbReference type="GO" id="GO:0005975">
    <property type="term" value="P:carbohydrate metabolic process"/>
    <property type="evidence" value="ECO:0007669"/>
    <property type="project" value="InterPro"/>
</dbReference>
<name>A0AAJ5WNS2_9BACT</name>
<dbReference type="PANTHER" id="PTHR12143">
    <property type="entry name" value="PEPTIDE N-GLYCANASE PNGASE -RELATED"/>
    <property type="match status" value="1"/>
</dbReference>
<protein>
    <submittedName>
        <fullName evidence="7">GH92 family glycosyl hydrolase</fullName>
    </submittedName>
</protein>
<dbReference type="GO" id="GO:0030246">
    <property type="term" value="F:carbohydrate binding"/>
    <property type="evidence" value="ECO:0007669"/>
    <property type="project" value="InterPro"/>
</dbReference>
<dbReference type="GO" id="GO:0000224">
    <property type="term" value="F:peptide-N4-(N-acetyl-beta-glucosaminyl)asparagine amidase activity"/>
    <property type="evidence" value="ECO:0007669"/>
    <property type="project" value="TreeGrafter"/>
</dbReference>
<accession>A0AAJ5WNS2</accession>